<organism evidence="1 2">
    <name type="scientific">Thermosulfuriphilus ammonigenes</name>
    <dbReference type="NCBI Taxonomy" id="1936021"/>
    <lineage>
        <taxon>Bacteria</taxon>
        <taxon>Pseudomonadati</taxon>
        <taxon>Thermodesulfobacteriota</taxon>
        <taxon>Thermodesulfobacteria</taxon>
        <taxon>Thermodesulfobacteriales</taxon>
        <taxon>Thermodesulfobacteriaceae</taxon>
        <taxon>Thermosulfuriphilus</taxon>
    </lineage>
</organism>
<accession>A0A6G7PTW3</accession>
<evidence type="ECO:0000313" key="1">
    <source>
        <dbReference type="EMBL" id="QIJ70873.1"/>
    </source>
</evidence>
<name>A0A6G7PTW3_9BACT</name>
<dbReference type="EMBL" id="CP048877">
    <property type="protein sequence ID" value="QIJ70873.1"/>
    <property type="molecule type" value="Genomic_DNA"/>
</dbReference>
<dbReference type="KEGG" id="tav:G4V39_00680"/>
<evidence type="ECO:0000313" key="2">
    <source>
        <dbReference type="Proteomes" id="UP000502179"/>
    </source>
</evidence>
<sequence length="242" mass="28174">MAKEPEEVWSGLLVEHIRPALMGRLVQGFIHNLSGPLQILSMQLEFLSFLRQKKKKLLEGVLLKGMDPDTREKLYQMLEGEDERLQNVVEQVERINQLLSAFSLKTNPDRTFIELNDFIREEIIFWEANLFFKHEVKKELSLFPSGVTVKTIYPLLRGAVDLVLCWIIDYGFDEEKVITFETRPDPSLVIAYKGTPIPQQTSVREVVRRGDPWPLYPVLAREIFQEIGNLEFKGNEAIFRFH</sequence>
<dbReference type="Proteomes" id="UP000502179">
    <property type="component" value="Chromosome"/>
</dbReference>
<protein>
    <submittedName>
        <fullName evidence="1">Uncharacterized protein</fullName>
    </submittedName>
</protein>
<gene>
    <name evidence="1" type="ORF">G4V39_00680</name>
</gene>
<keyword evidence="2" id="KW-1185">Reference proteome</keyword>
<reference evidence="1 2" key="1">
    <citation type="submission" date="2020-02" db="EMBL/GenBank/DDBJ databases">
        <title>Genome analysis of Thermosulfuriphilus ammonigenes ST65T, an anaerobic thermophilic chemolithoautotrophic bacterium isolated from a deep-sea hydrothermal vent.</title>
        <authorList>
            <person name="Slobodkina G."/>
            <person name="Allioux M."/>
            <person name="Merkel A."/>
            <person name="Alain K."/>
            <person name="Jebbar M."/>
            <person name="Slobodkin A."/>
        </authorList>
    </citation>
    <scope>NUCLEOTIDE SEQUENCE [LARGE SCALE GENOMIC DNA]</scope>
    <source>
        <strain evidence="1 2">ST65</strain>
    </source>
</reference>
<dbReference type="AlphaFoldDB" id="A0A6G7PTW3"/>
<proteinExistence type="predicted"/>
<dbReference type="RefSeq" id="WP_166031096.1">
    <property type="nucleotide sequence ID" value="NZ_CP048877.1"/>
</dbReference>